<dbReference type="EMBL" id="MCGE01000011">
    <property type="protein sequence ID" value="ORZ16458.1"/>
    <property type="molecule type" value="Genomic_DNA"/>
</dbReference>
<dbReference type="Proteomes" id="UP000193560">
    <property type="component" value="Unassembled WGS sequence"/>
</dbReference>
<keyword evidence="1 2" id="KW-0238">DNA-binding</keyword>
<evidence type="ECO:0000256" key="1">
    <source>
        <dbReference type="PROSITE-ProRule" id="PRU00108"/>
    </source>
</evidence>
<reference evidence="5 6" key="1">
    <citation type="submission" date="2016-07" db="EMBL/GenBank/DDBJ databases">
        <title>Pervasive Adenine N6-methylation of Active Genes in Fungi.</title>
        <authorList>
            <consortium name="DOE Joint Genome Institute"/>
            <person name="Mondo S.J."/>
            <person name="Dannebaum R.O."/>
            <person name="Kuo R.C."/>
            <person name="Labutti K."/>
            <person name="Haridas S."/>
            <person name="Kuo A."/>
            <person name="Salamov A."/>
            <person name="Ahrendt S.R."/>
            <person name="Lipzen A."/>
            <person name="Sullivan W."/>
            <person name="Andreopoulos W.B."/>
            <person name="Clum A."/>
            <person name="Lindquist E."/>
            <person name="Daum C."/>
            <person name="Ramamoorthy G.K."/>
            <person name="Gryganskyi A."/>
            <person name="Culley D."/>
            <person name="Magnuson J.K."/>
            <person name="James T.Y."/>
            <person name="O'Malley M.A."/>
            <person name="Stajich J.E."/>
            <person name="Spatafora J.W."/>
            <person name="Visel A."/>
            <person name="Grigoriev I.V."/>
        </authorList>
    </citation>
    <scope>NUCLEOTIDE SEQUENCE [LARGE SCALE GENOMIC DNA]</scope>
    <source>
        <strain evidence="5 6">NRRL 1336</strain>
    </source>
</reference>
<evidence type="ECO:0000256" key="3">
    <source>
        <dbReference type="SAM" id="MobiDB-lite"/>
    </source>
</evidence>
<keyword evidence="1 2" id="KW-0539">Nucleus</keyword>
<comment type="subcellular location">
    <subcellularLocation>
        <location evidence="1 2">Nucleus</location>
    </subcellularLocation>
</comment>
<dbReference type="SMART" id="SM00389">
    <property type="entry name" value="HOX"/>
    <property type="match status" value="1"/>
</dbReference>
<evidence type="ECO:0000259" key="4">
    <source>
        <dbReference type="PROSITE" id="PS50071"/>
    </source>
</evidence>
<dbReference type="PANTHER" id="PTHR46255:SF3">
    <property type="entry name" value="HOMEOBOX DOMAIN-CONTAINING PROTEIN"/>
    <property type="match status" value="1"/>
</dbReference>
<dbReference type="InterPro" id="IPR009057">
    <property type="entry name" value="Homeodomain-like_sf"/>
</dbReference>
<dbReference type="AlphaFoldDB" id="A0A1X2IH42"/>
<dbReference type="GO" id="GO:0000981">
    <property type="term" value="F:DNA-binding transcription factor activity, RNA polymerase II-specific"/>
    <property type="evidence" value="ECO:0007669"/>
    <property type="project" value="TreeGrafter"/>
</dbReference>
<dbReference type="PANTHER" id="PTHR46255">
    <property type="entry name" value="SHORT STATURE HOMEOBOX"/>
    <property type="match status" value="1"/>
</dbReference>
<feature type="region of interest" description="Disordered" evidence="3">
    <location>
        <begin position="239"/>
        <end position="259"/>
    </location>
</feature>
<protein>
    <recommendedName>
        <fullName evidence="4">Homeobox domain-containing protein</fullName>
    </recommendedName>
</protein>
<dbReference type="Gene3D" id="1.10.10.60">
    <property type="entry name" value="Homeodomain-like"/>
    <property type="match status" value="1"/>
</dbReference>
<dbReference type="CDD" id="cd00086">
    <property type="entry name" value="homeodomain"/>
    <property type="match status" value="1"/>
</dbReference>
<dbReference type="SUPFAM" id="SSF46689">
    <property type="entry name" value="Homeodomain-like"/>
    <property type="match status" value="1"/>
</dbReference>
<dbReference type="GO" id="GO:1990837">
    <property type="term" value="F:sequence-specific double-stranded DNA binding"/>
    <property type="evidence" value="ECO:0007669"/>
    <property type="project" value="TreeGrafter"/>
</dbReference>
<name>A0A1X2IH42_9FUNG</name>
<dbReference type="OrthoDB" id="6159439at2759"/>
<accession>A0A1X2IH42</accession>
<evidence type="ECO:0000256" key="2">
    <source>
        <dbReference type="RuleBase" id="RU000682"/>
    </source>
</evidence>
<evidence type="ECO:0000313" key="5">
    <source>
        <dbReference type="EMBL" id="ORZ16458.1"/>
    </source>
</evidence>
<dbReference type="InterPro" id="IPR001356">
    <property type="entry name" value="HD"/>
</dbReference>
<feature type="domain" description="Homeobox" evidence="4">
    <location>
        <begin position="3"/>
        <end position="63"/>
    </location>
</feature>
<comment type="caution">
    <text evidence="5">The sequence shown here is derived from an EMBL/GenBank/DDBJ whole genome shotgun (WGS) entry which is preliminary data.</text>
</comment>
<proteinExistence type="predicted"/>
<dbReference type="Pfam" id="PF00046">
    <property type="entry name" value="Homeodomain"/>
    <property type="match status" value="1"/>
</dbReference>
<gene>
    <name evidence="5" type="ORF">BCR42DRAFT_437700</name>
</gene>
<keyword evidence="6" id="KW-1185">Reference proteome</keyword>
<organism evidence="5 6">
    <name type="scientific">Absidia repens</name>
    <dbReference type="NCBI Taxonomy" id="90262"/>
    <lineage>
        <taxon>Eukaryota</taxon>
        <taxon>Fungi</taxon>
        <taxon>Fungi incertae sedis</taxon>
        <taxon>Mucoromycota</taxon>
        <taxon>Mucoromycotina</taxon>
        <taxon>Mucoromycetes</taxon>
        <taxon>Mucorales</taxon>
        <taxon>Cunninghamellaceae</taxon>
        <taxon>Absidia</taxon>
    </lineage>
</organism>
<feature type="DNA-binding region" description="Homeobox" evidence="1">
    <location>
        <begin position="5"/>
        <end position="64"/>
    </location>
</feature>
<keyword evidence="1 2" id="KW-0371">Homeobox</keyword>
<evidence type="ECO:0000313" key="6">
    <source>
        <dbReference type="Proteomes" id="UP000193560"/>
    </source>
</evidence>
<dbReference type="InterPro" id="IPR052631">
    <property type="entry name" value="Paired_homeobox_Bicoid"/>
</dbReference>
<dbReference type="PROSITE" id="PS50071">
    <property type="entry name" value="HOMEOBOX_2"/>
    <property type="match status" value="1"/>
</dbReference>
<dbReference type="GO" id="GO:0005634">
    <property type="term" value="C:nucleus"/>
    <property type="evidence" value="ECO:0007669"/>
    <property type="project" value="UniProtKB-SubCell"/>
</dbReference>
<sequence length="259" mass="29446">MSTSSQGRRERFLPEQVSRLEEVFSETQSPTSSLKEQLTKELGTTRRRVQVWFQNRRSKSKRQKSKKLPATVGVAATAKAVTNDRPAQFPNPHDTCHDQTPMLPSPVNLSSQPLSLDIVGITEKTPSIIHPRRSHSNMASAFVYQPTYSIDKHYTHSHSVYFPHYQNQQSAEQLQHTRVFRTLPPLTGNEHQHPSPLRHLPQTMVPSFYLQDGPSFFENRQTQPSNYISVIPNPSSSYFLSHEGQQSQPASSNWSSKQA</sequence>
<dbReference type="STRING" id="90262.A0A1X2IH42"/>